<dbReference type="Proteomes" id="UP000030940">
    <property type="component" value="Plasmid lp54"/>
</dbReference>
<name>A0A0A7V3B5_9SPIR</name>
<dbReference type="Pfam" id="PF03434">
    <property type="entry name" value="DUF276"/>
    <property type="match status" value="1"/>
</dbReference>
<reference evidence="1 2" key="1">
    <citation type="journal article" date="2015" name="Genome Announc.">
        <title>Genome Sequence of Borrelia chilensis VA1, a South American Member of the Lyme Borreliosis Group.</title>
        <authorList>
            <person name="Huang W."/>
            <person name="Ojaimi C."/>
            <person name="Fallon J.T."/>
            <person name="Travisany D."/>
            <person name="Maass A."/>
            <person name="Ivanova L."/>
            <person name="Tomova A."/>
            <person name="Gonzalez-Acuna D."/>
            <person name="Godfrey H.P."/>
            <person name="Cabello F.C."/>
        </authorList>
    </citation>
    <scope>NUCLEOTIDE SEQUENCE [LARGE SCALE GENOMIC DNA]</scope>
    <source>
        <strain evidence="1 2">VA1</strain>
        <plasmid evidence="1">lp54</plasmid>
    </source>
</reference>
<gene>
    <name evidence="1" type="ORF">OY14_04410</name>
</gene>
<keyword evidence="2" id="KW-1185">Reference proteome</keyword>
<dbReference type="KEGG" id="bchi:OY14_04410"/>
<dbReference type="EMBL" id="CP009912">
    <property type="protein sequence ID" value="AJA90697.1"/>
    <property type="molecule type" value="Genomic_DNA"/>
</dbReference>
<proteinExistence type="predicted"/>
<protein>
    <recommendedName>
        <fullName evidence="3">DUF276 domain-containing protein</fullName>
    </recommendedName>
</protein>
<dbReference type="AlphaFoldDB" id="A0A0A7V3B5"/>
<dbReference type="HOGENOM" id="CLU_1044552_0_0_12"/>
<sequence length="290" mass="33571">MSIIFDKNLGILEKTIEEIQNEKKHILRTKYGINIKDNSIYDIINFPSSSIDKQISKALKELFSKIEENGSYFNALKEDLSTPKSSTYEAIRKTLLNVDGVQYLNILSGPGTIDLYLILQDNCFEDEEKTQIKIKTKQNIWQAIYYTAPSGTVFKGNIEIEFLNSHNQKKIYKFSLGKIKYVYLKAVYKTEAKDAIYKEIDSQIRDIYNKIVNEKYIEMGTSLRYQDFLAPVSIIKGIKELRIGTCIKKDNTKKISELGDSDFTFNKDESVKENEIILFDTSKRLLINRE</sequence>
<evidence type="ECO:0000313" key="2">
    <source>
        <dbReference type="Proteomes" id="UP000030940"/>
    </source>
</evidence>
<dbReference type="InterPro" id="IPR005096">
    <property type="entry name" value="DUF276"/>
</dbReference>
<keyword evidence="1" id="KW-0614">Plasmid</keyword>
<organism evidence="1 2">
    <name type="scientific">Borreliella chilensis</name>
    <dbReference type="NCBI Taxonomy" id="1245910"/>
    <lineage>
        <taxon>Bacteria</taxon>
        <taxon>Pseudomonadati</taxon>
        <taxon>Spirochaetota</taxon>
        <taxon>Spirochaetia</taxon>
        <taxon>Spirochaetales</taxon>
        <taxon>Borreliaceae</taxon>
        <taxon>Borreliella</taxon>
    </lineage>
</organism>
<accession>A0A0A7V3B5</accession>
<evidence type="ECO:0008006" key="3">
    <source>
        <dbReference type="Google" id="ProtNLM"/>
    </source>
</evidence>
<evidence type="ECO:0000313" key="1">
    <source>
        <dbReference type="EMBL" id="AJA90697.1"/>
    </source>
</evidence>
<geneLocation type="plasmid" evidence="1 2">
    <name>lp54</name>
</geneLocation>